<dbReference type="AlphaFoldDB" id="A0A0C3JJ87"/>
<organism evidence="2 3">
    <name type="scientific">Pisolithus tinctorius Marx 270</name>
    <dbReference type="NCBI Taxonomy" id="870435"/>
    <lineage>
        <taxon>Eukaryota</taxon>
        <taxon>Fungi</taxon>
        <taxon>Dikarya</taxon>
        <taxon>Basidiomycota</taxon>
        <taxon>Agaricomycotina</taxon>
        <taxon>Agaricomycetes</taxon>
        <taxon>Agaricomycetidae</taxon>
        <taxon>Boletales</taxon>
        <taxon>Sclerodermatineae</taxon>
        <taxon>Pisolithaceae</taxon>
        <taxon>Pisolithus</taxon>
    </lineage>
</organism>
<dbReference type="OrthoDB" id="674604at2759"/>
<proteinExistence type="predicted"/>
<reference evidence="2 3" key="1">
    <citation type="submission" date="2014-04" db="EMBL/GenBank/DDBJ databases">
        <authorList>
            <consortium name="DOE Joint Genome Institute"/>
            <person name="Kuo A."/>
            <person name="Kohler A."/>
            <person name="Costa M.D."/>
            <person name="Nagy L.G."/>
            <person name="Floudas D."/>
            <person name="Copeland A."/>
            <person name="Barry K.W."/>
            <person name="Cichocki N."/>
            <person name="Veneault-Fourrey C."/>
            <person name="LaButti K."/>
            <person name="Lindquist E.A."/>
            <person name="Lipzen A."/>
            <person name="Lundell T."/>
            <person name="Morin E."/>
            <person name="Murat C."/>
            <person name="Sun H."/>
            <person name="Tunlid A."/>
            <person name="Henrissat B."/>
            <person name="Grigoriev I.V."/>
            <person name="Hibbett D.S."/>
            <person name="Martin F."/>
            <person name="Nordberg H.P."/>
            <person name="Cantor M.N."/>
            <person name="Hua S.X."/>
        </authorList>
    </citation>
    <scope>NUCLEOTIDE SEQUENCE [LARGE SCALE GENOMIC DNA]</scope>
    <source>
        <strain evidence="2 3">Marx 270</strain>
    </source>
</reference>
<name>A0A0C3JJ87_PISTI</name>
<dbReference type="EMBL" id="KN831955">
    <property type="protein sequence ID" value="KIO09163.1"/>
    <property type="molecule type" value="Genomic_DNA"/>
</dbReference>
<evidence type="ECO:0000259" key="1">
    <source>
        <dbReference type="Pfam" id="PF06985"/>
    </source>
</evidence>
<sequence>MLTRLLHMHTGALCNRHSQLTWFMNSPQYKRLVSLCTTCEPDQRMELVHMAILKYFQYVMLSHCWGEDEPSLCDIGGHRIYDMSTREGFKKLQAFCLVAFERDFLWAWSDTCCIDKDSSAELQEAIGSMFVWYRRSSLTIVYLSDVPDTGLFESSEWFRCGWTLQELLAPQTILFYTQSWSLYKNLTSSNHKTDKVVLEELERASAIESRFLTDFSPGMDDAHSRLQWASLRHTMRPEDMAYSLFGIFNLHLPILYGESAEKVLGRLLGEIISQFGDVSVLDWVGEPSPFHSCFPAHIISY</sequence>
<dbReference type="HOGENOM" id="CLU_000288_138_0_1"/>
<feature type="domain" description="Heterokaryon incompatibility" evidence="1">
    <location>
        <begin position="58"/>
        <end position="146"/>
    </location>
</feature>
<gene>
    <name evidence="2" type="ORF">M404DRAFT_935132</name>
</gene>
<evidence type="ECO:0000313" key="3">
    <source>
        <dbReference type="Proteomes" id="UP000054217"/>
    </source>
</evidence>
<reference evidence="3" key="2">
    <citation type="submission" date="2015-01" db="EMBL/GenBank/DDBJ databases">
        <title>Evolutionary Origins and Diversification of the Mycorrhizal Mutualists.</title>
        <authorList>
            <consortium name="DOE Joint Genome Institute"/>
            <consortium name="Mycorrhizal Genomics Consortium"/>
            <person name="Kohler A."/>
            <person name="Kuo A."/>
            <person name="Nagy L.G."/>
            <person name="Floudas D."/>
            <person name="Copeland A."/>
            <person name="Barry K.W."/>
            <person name="Cichocki N."/>
            <person name="Veneault-Fourrey C."/>
            <person name="LaButti K."/>
            <person name="Lindquist E.A."/>
            <person name="Lipzen A."/>
            <person name="Lundell T."/>
            <person name="Morin E."/>
            <person name="Murat C."/>
            <person name="Riley R."/>
            <person name="Ohm R."/>
            <person name="Sun H."/>
            <person name="Tunlid A."/>
            <person name="Henrissat B."/>
            <person name="Grigoriev I.V."/>
            <person name="Hibbett D.S."/>
            <person name="Martin F."/>
        </authorList>
    </citation>
    <scope>NUCLEOTIDE SEQUENCE [LARGE SCALE GENOMIC DNA]</scope>
    <source>
        <strain evidence="3">Marx 270</strain>
    </source>
</reference>
<dbReference type="STRING" id="870435.A0A0C3JJ87"/>
<dbReference type="InterPro" id="IPR010730">
    <property type="entry name" value="HET"/>
</dbReference>
<protein>
    <recommendedName>
        <fullName evidence="1">Heterokaryon incompatibility domain-containing protein</fullName>
    </recommendedName>
</protein>
<accession>A0A0C3JJ87</accession>
<dbReference type="Pfam" id="PF06985">
    <property type="entry name" value="HET"/>
    <property type="match status" value="1"/>
</dbReference>
<evidence type="ECO:0000313" key="2">
    <source>
        <dbReference type="EMBL" id="KIO09163.1"/>
    </source>
</evidence>
<dbReference type="PANTHER" id="PTHR10622:SF10">
    <property type="entry name" value="HET DOMAIN-CONTAINING PROTEIN"/>
    <property type="match status" value="1"/>
</dbReference>
<dbReference type="PANTHER" id="PTHR10622">
    <property type="entry name" value="HET DOMAIN-CONTAINING PROTEIN"/>
    <property type="match status" value="1"/>
</dbReference>
<dbReference type="Proteomes" id="UP000054217">
    <property type="component" value="Unassembled WGS sequence"/>
</dbReference>
<keyword evidence="3" id="KW-1185">Reference proteome</keyword>
<dbReference type="InParanoid" id="A0A0C3JJ87"/>